<dbReference type="EMBL" id="CAAALY010284932">
    <property type="protein sequence ID" value="VEL43762.1"/>
    <property type="molecule type" value="Genomic_DNA"/>
</dbReference>
<dbReference type="Proteomes" id="UP000784294">
    <property type="component" value="Unassembled WGS sequence"/>
</dbReference>
<name>A0A448XSA0_9PLAT</name>
<organism evidence="1 2">
    <name type="scientific">Protopolystoma xenopodis</name>
    <dbReference type="NCBI Taxonomy" id="117903"/>
    <lineage>
        <taxon>Eukaryota</taxon>
        <taxon>Metazoa</taxon>
        <taxon>Spiralia</taxon>
        <taxon>Lophotrochozoa</taxon>
        <taxon>Platyhelminthes</taxon>
        <taxon>Monogenea</taxon>
        <taxon>Polyopisthocotylea</taxon>
        <taxon>Polystomatidea</taxon>
        <taxon>Polystomatidae</taxon>
        <taxon>Protopolystoma</taxon>
    </lineage>
</organism>
<evidence type="ECO:0000313" key="2">
    <source>
        <dbReference type="Proteomes" id="UP000784294"/>
    </source>
</evidence>
<gene>
    <name evidence="1" type="ORF">PXEA_LOCUS37202</name>
</gene>
<protein>
    <submittedName>
        <fullName evidence="1">Uncharacterized protein</fullName>
    </submittedName>
</protein>
<reference evidence="1" key="1">
    <citation type="submission" date="2018-11" db="EMBL/GenBank/DDBJ databases">
        <authorList>
            <consortium name="Pathogen Informatics"/>
        </authorList>
    </citation>
    <scope>NUCLEOTIDE SEQUENCE</scope>
</reference>
<dbReference type="AlphaFoldDB" id="A0A448XSA0"/>
<accession>A0A448XSA0</accession>
<evidence type="ECO:0000313" key="1">
    <source>
        <dbReference type="EMBL" id="VEL43762.1"/>
    </source>
</evidence>
<comment type="caution">
    <text evidence="1">The sequence shown here is derived from an EMBL/GenBank/DDBJ whole genome shotgun (WGS) entry which is preliminary data.</text>
</comment>
<keyword evidence="2" id="KW-1185">Reference proteome</keyword>
<proteinExistence type="predicted"/>
<sequence>MCVLTSLELSRVEIQARGFLTLGTIATRFAGPHLLIADTAWPEIIELGVWPGVDWWRLDSLQLSPALG</sequence>